<dbReference type="GO" id="GO:0008360">
    <property type="term" value="P:regulation of cell shape"/>
    <property type="evidence" value="ECO:0007669"/>
    <property type="project" value="UniProtKB-KW"/>
</dbReference>
<dbReference type="GO" id="GO:0071555">
    <property type="term" value="P:cell wall organization"/>
    <property type="evidence" value="ECO:0007669"/>
    <property type="project" value="UniProtKB-KW"/>
</dbReference>
<dbReference type="Pfam" id="PF08245">
    <property type="entry name" value="Mur_ligase_M"/>
    <property type="match status" value="1"/>
</dbReference>
<keyword evidence="5 10" id="KW-0067">ATP-binding</keyword>
<protein>
    <recommendedName>
        <fullName evidence="10 11">UDP-N-acetylmuramoyl-tripeptide--D-alanyl-D-alanine ligase</fullName>
        <ecNumber evidence="10 11">6.3.2.10</ecNumber>
    </recommendedName>
    <alternativeName>
        <fullName evidence="10">D-alanyl-D-alanine-adding enzyme</fullName>
    </alternativeName>
</protein>
<keyword evidence="2 10" id="KW-0436">Ligase</keyword>
<dbReference type="InterPro" id="IPR036565">
    <property type="entry name" value="Mur-like_cat_sf"/>
</dbReference>
<dbReference type="GO" id="GO:0005524">
    <property type="term" value="F:ATP binding"/>
    <property type="evidence" value="ECO:0007669"/>
    <property type="project" value="UniProtKB-UniRule"/>
</dbReference>
<evidence type="ECO:0000256" key="11">
    <source>
        <dbReference type="RuleBase" id="RU004136"/>
    </source>
</evidence>
<proteinExistence type="inferred from homology"/>
<comment type="similarity">
    <text evidence="10">Belongs to the MurCDEF family. MurF subfamily.</text>
</comment>
<comment type="function">
    <text evidence="10 11">Involved in cell wall formation. Catalyzes the final step in the synthesis of UDP-N-acetylmuramoyl-pentapeptide, the precursor of murein.</text>
</comment>
<keyword evidence="16" id="KW-1185">Reference proteome</keyword>
<evidence type="ECO:0000256" key="9">
    <source>
        <dbReference type="ARBA" id="ARBA00023316"/>
    </source>
</evidence>
<feature type="domain" description="Mur ligase C-terminal" evidence="13">
    <location>
        <begin position="327"/>
        <end position="466"/>
    </location>
</feature>
<keyword evidence="9 10" id="KW-0961">Cell wall biogenesis/degradation</keyword>
<dbReference type="GO" id="GO:0008766">
    <property type="term" value="F:UDP-N-acetylmuramoylalanyl-D-glutamyl-2,6-diaminopimelate-D-alanyl-D-alanine ligase activity"/>
    <property type="evidence" value="ECO:0007669"/>
    <property type="project" value="RHEA"/>
</dbReference>
<evidence type="ECO:0000256" key="7">
    <source>
        <dbReference type="ARBA" id="ARBA00022984"/>
    </source>
</evidence>
<dbReference type="InterPro" id="IPR051046">
    <property type="entry name" value="MurCDEF_CellWall_CoF430Synth"/>
</dbReference>
<evidence type="ECO:0000313" key="15">
    <source>
        <dbReference type="EMBL" id="GCE27633.1"/>
    </source>
</evidence>
<evidence type="ECO:0000259" key="12">
    <source>
        <dbReference type="Pfam" id="PF01225"/>
    </source>
</evidence>
<evidence type="ECO:0000256" key="10">
    <source>
        <dbReference type="HAMAP-Rule" id="MF_02019"/>
    </source>
</evidence>
<evidence type="ECO:0000313" key="16">
    <source>
        <dbReference type="Proteomes" id="UP000287171"/>
    </source>
</evidence>
<evidence type="ECO:0000256" key="8">
    <source>
        <dbReference type="ARBA" id="ARBA00023306"/>
    </source>
</evidence>
<evidence type="ECO:0000256" key="1">
    <source>
        <dbReference type="ARBA" id="ARBA00022490"/>
    </source>
</evidence>
<evidence type="ECO:0000256" key="6">
    <source>
        <dbReference type="ARBA" id="ARBA00022960"/>
    </source>
</evidence>
<dbReference type="EMBL" id="BIFT01000001">
    <property type="protein sequence ID" value="GCE27633.1"/>
    <property type="molecule type" value="Genomic_DNA"/>
</dbReference>
<keyword evidence="6 10" id="KW-0133">Cell shape</keyword>
<dbReference type="RefSeq" id="WP_126627953.1">
    <property type="nucleotide sequence ID" value="NZ_BIFT01000001.1"/>
</dbReference>
<keyword evidence="1 10" id="KW-0963">Cytoplasm</keyword>
<dbReference type="SUPFAM" id="SSF53244">
    <property type="entry name" value="MurD-like peptide ligases, peptide-binding domain"/>
    <property type="match status" value="1"/>
</dbReference>
<evidence type="ECO:0000256" key="4">
    <source>
        <dbReference type="ARBA" id="ARBA00022741"/>
    </source>
</evidence>
<comment type="caution">
    <text evidence="15">The sequence shown here is derived from an EMBL/GenBank/DDBJ whole genome shotgun (WGS) entry which is preliminary data.</text>
</comment>
<dbReference type="Gene3D" id="3.40.1390.10">
    <property type="entry name" value="MurE/MurF, N-terminal domain"/>
    <property type="match status" value="1"/>
</dbReference>
<dbReference type="NCBIfam" id="TIGR01143">
    <property type="entry name" value="murF"/>
    <property type="match status" value="1"/>
</dbReference>
<name>A0A402B895_9CHLR</name>
<gene>
    <name evidence="15" type="primary">murF_2</name>
    <name evidence="10" type="synonym">murF</name>
    <name evidence="15" type="ORF">KDA_31170</name>
</gene>
<evidence type="ECO:0000256" key="5">
    <source>
        <dbReference type="ARBA" id="ARBA00022840"/>
    </source>
</evidence>
<feature type="domain" description="Mur ligase central" evidence="14">
    <location>
        <begin position="117"/>
        <end position="304"/>
    </location>
</feature>
<evidence type="ECO:0000256" key="3">
    <source>
        <dbReference type="ARBA" id="ARBA00022618"/>
    </source>
</evidence>
<dbReference type="SUPFAM" id="SSF63418">
    <property type="entry name" value="MurE/MurF N-terminal domain"/>
    <property type="match status" value="1"/>
</dbReference>
<dbReference type="GO" id="GO:0051301">
    <property type="term" value="P:cell division"/>
    <property type="evidence" value="ECO:0007669"/>
    <property type="project" value="UniProtKB-KW"/>
</dbReference>
<dbReference type="Pfam" id="PF01225">
    <property type="entry name" value="Mur_ligase"/>
    <property type="match status" value="1"/>
</dbReference>
<dbReference type="Gene3D" id="3.90.190.20">
    <property type="entry name" value="Mur ligase, C-terminal domain"/>
    <property type="match status" value="1"/>
</dbReference>
<comment type="pathway">
    <text evidence="10 11">Cell wall biogenesis; peptidoglycan biosynthesis.</text>
</comment>
<dbReference type="InterPro" id="IPR013221">
    <property type="entry name" value="Mur_ligase_cen"/>
</dbReference>
<accession>A0A402B895</accession>
<dbReference type="EC" id="6.3.2.10" evidence="10 11"/>
<comment type="catalytic activity">
    <reaction evidence="10 11">
        <text>D-alanyl-D-alanine + UDP-N-acetyl-alpha-D-muramoyl-L-alanyl-gamma-D-glutamyl-meso-2,6-diaminopimelate + ATP = UDP-N-acetyl-alpha-D-muramoyl-L-alanyl-gamma-D-glutamyl-meso-2,6-diaminopimeloyl-D-alanyl-D-alanine + ADP + phosphate + H(+)</text>
        <dbReference type="Rhea" id="RHEA:28374"/>
        <dbReference type="ChEBI" id="CHEBI:15378"/>
        <dbReference type="ChEBI" id="CHEBI:30616"/>
        <dbReference type="ChEBI" id="CHEBI:43474"/>
        <dbReference type="ChEBI" id="CHEBI:57822"/>
        <dbReference type="ChEBI" id="CHEBI:61386"/>
        <dbReference type="ChEBI" id="CHEBI:83905"/>
        <dbReference type="ChEBI" id="CHEBI:456216"/>
        <dbReference type="EC" id="6.3.2.10"/>
    </reaction>
</comment>
<dbReference type="Gene3D" id="3.40.1190.10">
    <property type="entry name" value="Mur-like, catalytic domain"/>
    <property type="match status" value="1"/>
</dbReference>
<dbReference type="UniPathway" id="UPA00219"/>
<comment type="subcellular location">
    <subcellularLocation>
        <location evidence="10 11">Cytoplasm</location>
    </subcellularLocation>
</comment>
<dbReference type="InterPro" id="IPR036615">
    <property type="entry name" value="Mur_ligase_C_dom_sf"/>
</dbReference>
<dbReference type="GO" id="GO:0009252">
    <property type="term" value="P:peptidoglycan biosynthetic process"/>
    <property type="evidence" value="ECO:0007669"/>
    <property type="project" value="UniProtKB-UniRule"/>
</dbReference>
<dbReference type="Proteomes" id="UP000287171">
    <property type="component" value="Unassembled WGS sequence"/>
</dbReference>
<dbReference type="InterPro" id="IPR005863">
    <property type="entry name" value="UDP-N-AcMur_synth"/>
</dbReference>
<feature type="domain" description="Mur ligase N-terminal catalytic" evidence="12">
    <location>
        <begin position="37"/>
        <end position="85"/>
    </location>
</feature>
<evidence type="ECO:0000259" key="14">
    <source>
        <dbReference type="Pfam" id="PF08245"/>
    </source>
</evidence>
<dbReference type="InterPro" id="IPR004101">
    <property type="entry name" value="Mur_ligase_C"/>
</dbReference>
<sequence>MFTLNDILQGNADDVARPNLLSSTSPDPELVFRSAHHDSRQIEPGDLFIARKGANSDGHHFIPAAARAGALAALCSTPVNDVPPDFLQIIVPDILTALHATARARTQRQKDTIRIGITGSNGKTSTKDAVAAVLSHKASTLKTYASYNHELGYPITLLRLEPQYRYAVLEMGAQYVGELTWLCNSIASPHWSIITTVGAAHLEYFGTQERVAIAKSELVRVLTPDGFAILNYDDELVRTMAAKTQARILSYGTGEGATVRASNIGGDTLFGHSFTLHYHDQQRPVQLRLPGKHGITIALAAAAAGCAAEMSLDDIASALEDLLPAPGRCEIKTGPNNSILIDDSYNANRQSILAITSAMHNTSHYPNGKRWAILGDIFQLGTYARAEHSMCGSSLAGRVDYLIAIGDQARFYVEGAIAAGMPEKHTYYFSADVNNSAELETAKRAAADLLKHELRPDDLVLLKGSRGMQMETMLAML</sequence>
<dbReference type="AlphaFoldDB" id="A0A402B895"/>
<dbReference type="OrthoDB" id="9801978at2"/>
<keyword evidence="7 10" id="KW-0573">Peptidoglycan synthesis</keyword>
<keyword evidence="8 10" id="KW-0131">Cell cycle</keyword>
<keyword evidence="4 10" id="KW-0547">Nucleotide-binding</keyword>
<dbReference type="GO" id="GO:0047480">
    <property type="term" value="F:UDP-N-acetylmuramoyl-tripeptide-D-alanyl-D-alanine ligase activity"/>
    <property type="evidence" value="ECO:0007669"/>
    <property type="project" value="UniProtKB-UniRule"/>
</dbReference>
<reference evidence="16" key="1">
    <citation type="submission" date="2018-12" db="EMBL/GenBank/DDBJ databases">
        <title>Tengunoibacter tsumagoiensis gen. nov., sp. nov., Dictyobacter kobayashii sp. nov., D. alpinus sp. nov., and D. joshuensis sp. nov. and description of Dictyobacteraceae fam. nov. within the order Ktedonobacterales isolated from Tengu-no-mugimeshi.</title>
        <authorList>
            <person name="Wang C.M."/>
            <person name="Zheng Y."/>
            <person name="Sakai Y."/>
            <person name="Toyoda A."/>
            <person name="Minakuchi Y."/>
            <person name="Abe K."/>
            <person name="Yokota A."/>
            <person name="Yabe S."/>
        </authorList>
    </citation>
    <scope>NUCLEOTIDE SEQUENCE [LARGE SCALE GENOMIC DNA]</scope>
    <source>
        <strain evidence="16">Uno16</strain>
    </source>
</reference>
<evidence type="ECO:0000256" key="2">
    <source>
        <dbReference type="ARBA" id="ARBA00022598"/>
    </source>
</evidence>
<feature type="binding site" evidence="10">
    <location>
        <begin position="119"/>
        <end position="125"/>
    </location>
    <ligand>
        <name>ATP</name>
        <dbReference type="ChEBI" id="CHEBI:30616"/>
    </ligand>
</feature>
<dbReference type="SUPFAM" id="SSF53623">
    <property type="entry name" value="MurD-like peptide ligases, catalytic domain"/>
    <property type="match status" value="1"/>
</dbReference>
<dbReference type="PANTHER" id="PTHR43024:SF1">
    <property type="entry name" value="UDP-N-ACETYLMURAMOYL-TRIPEPTIDE--D-ALANYL-D-ALANINE LIGASE"/>
    <property type="match status" value="1"/>
</dbReference>
<dbReference type="Pfam" id="PF02875">
    <property type="entry name" value="Mur_ligase_C"/>
    <property type="match status" value="1"/>
</dbReference>
<organism evidence="15 16">
    <name type="scientific">Dictyobacter alpinus</name>
    <dbReference type="NCBI Taxonomy" id="2014873"/>
    <lineage>
        <taxon>Bacteria</taxon>
        <taxon>Bacillati</taxon>
        <taxon>Chloroflexota</taxon>
        <taxon>Ktedonobacteria</taxon>
        <taxon>Ktedonobacterales</taxon>
        <taxon>Dictyobacteraceae</taxon>
        <taxon>Dictyobacter</taxon>
    </lineage>
</organism>
<dbReference type="HAMAP" id="MF_02019">
    <property type="entry name" value="MurF"/>
    <property type="match status" value="1"/>
</dbReference>
<keyword evidence="3 10" id="KW-0132">Cell division</keyword>
<dbReference type="GO" id="GO:0005737">
    <property type="term" value="C:cytoplasm"/>
    <property type="evidence" value="ECO:0007669"/>
    <property type="project" value="UniProtKB-SubCell"/>
</dbReference>
<dbReference type="PANTHER" id="PTHR43024">
    <property type="entry name" value="UDP-N-ACETYLMURAMOYL-TRIPEPTIDE--D-ALANYL-D-ALANINE LIGASE"/>
    <property type="match status" value="1"/>
</dbReference>
<dbReference type="InterPro" id="IPR000713">
    <property type="entry name" value="Mur_ligase_N"/>
</dbReference>
<evidence type="ECO:0000259" key="13">
    <source>
        <dbReference type="Pfam" id="PF02875"/>
    </source>
</evidence>
<dbReference type="InterPro" id="IPR035911">
    <property type="entry name" value="MurE/MurF_N"/>
</dbReference>